<feature type="compositionally biased region" description="Polar residues" evidence="1">
    <location>
        <begin position="601"/>
        <end position="615"/>
    </location>
</feature>
<dbReference type="GeneID" id="37272472"/>
<evidence type="ECO:0000313" key="3">
    <source>
        <dbReference type="Proteomes" id="UP000245946"/>
    </source>
</evidence>
<organism evidence="2 3">
    <name type="scientific">Tilletiopsis washingtonensis</name>
    <dbReference type="NCBI Taxonomy" id="58919"/>
    <lineage>
        <taxon>Eukaryota</taxon>
        <taxon>Fungi</taxon>
        <taxon>Dikarya</taxon>
        <taxon>Basidiomycota</taxon>
        <taxon>Ustilaginomycotina</taxon>
        <taxon>Exobasidiomycetes</taxon>
        <taxon>Entylomatales</taxon>
        <taxon>Entylomatales incertae sedis</taxon>
        <taxon>Tilletiopsis</taxon>
    </lineage>
</organism>
<dbReference type="InterPro" id="IPR016712">
    <property type="entry name" value="Rbsml_bS1m-like"/>
</dbReference>
<dbReference type="STRING" id="58919.A0A316ZIL4"/>
<name>A0A316ZIL4_9BASI</name>
<feature type="compositionally biased region" description="Low complexity" evidence="1">
    <location>
        <begin position="159"/>
        <end position="173"/>
    </location>
</feature>
<accession>A0A316ZIL4</accession>
<proteinExistence type="predicted"/>
<feature type="compositionally biased region" description="Low complexity" evidence="1">
    <location>
        <begin position="248"/>
        <end position="300"/>
    </location>
</feature>
<gene>
    <name evidence="2" type="ORF">FA09DRAFT_358219</name>
</gene>
<reference evidence="2 3" key="1">
    <citation type="journal article" date="2018" name="Mol. Biol. Evol.">
        <title>Broad Genomic Sampling Reveals a Smut Pathogenic Ancestry of the Fungal Clade Ustilaginomycotina.</title>
        <authorList>
            <person name="Kijpornyongpan T."/>
            <person name="Mondo S.J."/>
            <person name="Barry K."/>
            <person name="Sandor L."/>
            <person name="Lee J."/>
            <person name="Lipzen A."/>
            <person name="Pangilinan J."/>
            <person name="LaButti K."/>
            <person name="Hainaut M."/>
            <person name="Henrissat B."/>
            <person name="Grigoriev I.V."/>
            <person name="Spatafora J.W."/>
            <person name="Aime M.C."/>
        </authorList>
    </citation>
    <scope>NUCLEOTIDE SEQUENCE [LARGE SCALE GENOMIC DNA]</scope>
    <source>
        <strain evidence="2 3">MCA 4186</strain>
    </source>
</reference>
<feature type="region of interest" description="Disordered" evidence="1">
    <location>
        <begin position="237"/>
        <end position="308"/>
    </location>
</feature>
<keyword evidence="3" id="KW-1185">Reference proteome</keyword>
<sequence length="615" mass="64957">MLPSPRLRSAFGRLLPSARLTSFDPAIPQVYTAAAAAQTRGDFGLKRPLAAGQTPGSVRYVAVADLDSDAGATTWHEEEQRVLLRSSWLESGARLRRTGGSAALSKVPVPVCLADFRPQHVLPSAYSAEKMPHLSAAEREKLIADARLSKAAPMPPRPGASSAGRGSGSAARGGAALLHSTRLDMRDDFCAMSPATFERFLGKVRAQRKAWKDALKADLVRSSRELALKQYNQMLRQRRRDAEEQRSKAASSASSSFIGGSALSSSSPSASSSGLNSLFSPAPAAPSAASTSEAAQQQQQEITLDHIPMKDISELTADTWDSSRSSEQKDQNEAWFDWLQSRAQTRAASPNSRRLLPLGASGAASLHAGASAAAAPLHPFGGLQYGSNDVIQGALLAPAQPGFVVCRSEYIEETHIATAINDRPYSAAARDGKNKNNGYLVSLAGRMAQTRNSYVGSTSRPIEWSSDAARAEVQVKVTGEATYGAIGRSARARLAAAGGSSSALSGTAKFSVLPPELGAIHATVLPTSQLAASASDTPGSAAWVGARDARRKEHTGMAHDFAALSQPNIYSAVEKRNQLGRARRKAALANNGGKPAMAQGQKWQQTLSRLSNLKG</sequence>
<evidence type="ECO:0000313" key="2">
    <source>
        <dbReference type="EMBL" id="PWO00865.1"/>
    </source>
</evidence>
<dbReference type="PANTHER" id="PTHR28058:SF1">
    <property type="entry name" value="SMALL RIBOSOMAL SUBUNIT PROTEIN BS1M"/>
    <property type="match status" value="1"/>
</dbReference>
<feature type="region of interest" description="Disordered" evidence="1">
    <location>
        <begin position="588"/>
        <end position="615"/>
    </location>
</feature>
<dbReference type="AlphaFoldDB" id="A0A316ZIL4"/>
<dbReference type="PANTHER" id="PTHR28058">
    <property type="entry name" value="37S RIBOSOMAL PROTEIN MRP51, MITOCHONDRIAL"/>
    <property type="match status" value="1"/>
</dbReference>
<dbReference type="RefSeq" id="XP_025601143.1">
    <property type="nucleotide sequence ID" value="XM_025744928.1"/>
</dbReference>
<evidence type="ECO:0000256" key="1">
    <source>
        <dbReference type="SAM" id="MobiDB-lite"/>
    </source>
</evidence>
<dbReference type="OrthoDB" id="2735536at2759"/>
<protein>
    <submittedName>
        <fullName evidence="2">Uncharacterized protein</fullName>
    </submittedName>
</protein>
<feature type="region of interest" description="Disordered" evidence="1">
    <location>
        <begin position="149"/>
        <end position="173"/>
    </location>
</feature>
<dbReference type="EMBL" id="KZ819284">
    <property type="protein sequence ID" value="PWO00865.1"/>
    <property type="molecule type" value="Genomic_DNA"/>
</dbReference>
<dbReference type="Proteomes" id="UP000245946">
    <property type="component" value="Unassembled WGS sequence"/>
</dbReference>